<dbReference type="EMBL" id="JARJCW010000003">
    <property type="protein sequence ID" value="KAJ7226952.1"/>
    <property type="molecule type" value="Genomic_DNA"/>
</dbReference>
<proteinExistence type="predicted"/>
<name>A0AAD7E4E1_9AGAR</name>
<dbReference type="GO" id="GO:0001228">
    <property type="term" value="F:DNA-binding transcription activator activity, RNA polymerase II-specific"/>
    <property type="evidence" value="ECO:0007669"/>
    <property type="project" value="TreeGrafter"/>
</dbReference>
<evidence type="ECO:0000313" key="6">
    <source>
        <dbReference type="Proteomes" id="UP001219525"/>
    </source>
</evidence>
<dbReference type="InterPro" id="IPR009071">
    <property type="entry name" value="HMG_box_dom"/>
</dbReference>
<evidence type="ECO:0000256" key="2">
    <source>
        <dbReference type="ARBA" id="ARBA00023163"/>
    </source>
</evidence>
<feature type="domain" description="HMG box" evidence="4">
    <location>
        <begin position="1"/>
        <end position="68"/>
    </location>
</feature>
<dbReference type="SUPFAM" id="SSF47095">
    <property type="entry name" value="HMG-box"/>
    <property type="match status" value="1"/>
</dbReference>
<dbReference type="InterPro" id="IPR050140">
    <property type="entry name" value="SRY-related_HMG-box_TF-like"/>
</dbReference>
<keyword evidence="2" id="KW-0804">Transcription</keyword>
<dbReference type="PANTHER" id="PTHR10270:SF161">
    <property type="entry name" value="SEX-DETERMINING REGION Y PROTEIN"/>
    <property type="match status" value="1"/>
</dbReference>
<dbReference type="Proteomes" id="UP001219525">
    <property type="component" value="Unassembled WGS sequence"/>
</dbReference>
<feature type="DNA-binding region" description="HMG box" evidence="3">
    <location>
        <begin position="1"/>
        <end position="68"/>
    </location>
</feature>
<protein>
    <submittedName>
        <fullName evidence="5">High mobility group box domain-containing protein</fullName>
    </submittedName>
</protein>
<dbReference type="CDD" id="cd01389">
    <property type="entry name" value="HMG-box_ROX1-like"/>
    <property type="match status" value="1"/>
</dbReference>
<dbReference type="SMART" id="SM00398">
    <property type="entry name" value="HMG"/>
    <property type="match status" value="1"/>
</dbReference>
<dbReference type="Pfam" id="PF00505">
    <property type="entry name" value="HMG_box"/>
    <property type="match status" value="1"/>
</dbReference>
<feature type="non-terminal residue" evidence="5">
    <location>
        <position position="71"/>
    </location>
</feature>
<organism evidence="5 6">
    <name type="scientific">Mycena pura</name>
    <dbReference type="NCBI Taxonomy" id="153505"/>
    <lineage>
        <taxon>Eukaryota</taxon>
        <taxon>Fungi</taxon>
        <taxon>Dikarya</taxon>
        <taxon>Basidiomycota</taxon>
        <taxon>Agaricomycotina</taxon>
        <taxon>Agaricomycetes</taxon>
        <taxon>Agaricomycetidae</taxon>
        <taxon>Agaricales</taxon>
        <taxon>Marasmiineae</taxon>
        <taxon>Mycenaceae</taxon>
        <taxon>Mycena</taxon>
    </lineage>
</organism>
<dbReference type="GO" id="GO:0000122">
    <property type="term" value="P:negative regulation of transcription by RNA polymerase II"/>
    <property type="evidence" value="ECO:0007669"/>
    <property type="project" value="TreeGrafter"/>
</dbReference>
<keyword evidence="1 3" id="KW-0238">DNA-binding</keyword>
<dbReference type="AlphaFoldDB" id="A0AAD7E4E1"/>
<evidence type="ECO:0000259" key="4">
    <source>
        <dbReference type="PROSITE" id="PS50118"/>
    </source>
</evidence>
<dbReference type="Gene3D" id="1.10.30.10">
    <property type="entry name" value="High mobility group box domain"/>
    <property type="match status" value="1"/>
</dbReference>
<feature type="non-terminal residue" evidence="5">
    <location>
        <position position="1"/>
    </location>
</feature>
<evidence type="ECO:0000313" key="5">
    <source>
        <dbReference type="EMBL" id="KAJ7226952.1"/>
    </source>
</evidence>
<gene>
    <name evidence="5" type="ORF">GGX14DRAFT_308151</name>
</gene>
<dbReference type="GO" id="GO:0005634">
    <property type="term" value="C:nucleus"/>
    <property type="evidence" value="ECO:0007669"/>
    <property type="project" value="UniProtKB-UniRule"/>
</dbReference>
<keyword evidence="6" id="KW-1185">Reference proteome</keyword>
<comment type="caution">
    <text evidence="5">The sequence shown here is derived from an EMBL/GenBank/DDBJ whole genome shotgun (WGS) entry which is preliminary data.</text>
</comment>
<accession>A0AAD7E4E1</accession>
<dbReference type="PANTHER" id="PTHR10270">
    <property type="entry name" value="SOX TRANSCRIPTION FACTOR"/>
    <property type="match status" value="1"/>
</dbReference>
<evidence type="ECO:0000256" key="1">
    <source>
        <dbReference type="ARBA" id="ARBA00023125"/>
    </source>
</evidence>
<dbReference type="GO" id="GO:0030154">
    <property type="term" value="P:cell differentiation"/>
    <property type="evidence" value="ECO:0007669"/>
    <property type="project" value="TreeGrafter"/>
</dbReference>
<reference evidence="5" key="1">
    <citation type="submission" date="2023-03" db="EMBL/GenBank/DDBJ databases">
        <title>Massive genome expansion in bonnet fungi (Mycena s.s.) driven by repeated elements and novel gene families across ecological guilds.</title>
        <authorList>
            <consortium name="Lawrence Berkeley National Laboratory"/>
            <person name="Harder C.B."/>
            <person name="Miyauchi S."/>
            <person name="Viragh M."/>
            <person name="Kuo A."/>
            <person name="Thoen E."/>
            <person name="Andreopoulos B."/>
            <person name="Lu D."/>
            <person name="Skrede I."/>
            <person name="Drula E."/>
            <person name="Henrissat B."/>
            <person name="Morin E."/>
            <person name="Kohler A."/>
            <person name="Barry K."/>
            <person name="LaButti K."/>
            <person name="Morin E."/>
            <person name="Salamov A."/>
            <person name="Lipzen A."/>
            <person name="Mereny Z."/>
            <person name="Hegedus B."/>
            <person name="Baldrian P."/>
            <person name="Stursova M."/>
            <person name="Weitz H."/>
            <person name="Taylor A."/>
            <person name="Grigoriev I.V."/>
            <person name="Nagy L.G."/>
            <person name="Martin F."/>
            <person name="Kauserud H."/>
        </authorList>
    </citation>
    <scope>NUCLEOTIDE SEQUENCE</scope>
    <source>
        <strain evidence="5">9144</strain>
    </source>
</reference>
<dbReference type="PROSITE" id="PS50118">
    <property type="entry name" value="HMG_BOX_2"/>
    <property type="match status" value="1"/>
</dbReference>
<evidence type="ECO:0000256" key="3">
    <source>
        <dbReference type="PROSITE-ProRule" id="PRU00267"/>
    </source>
</evidence>
<dbReference type="GO" id="GO:0000978">
    <property type="term" value="F:RNA polymerase II cis-regulatory region sequence-specific DNA binding"/>
    <property type="evidence" value="ECO:0007669"/>
    <property type="project" value="TreeGrafter"/>
</dbReference>
<keyword evidence="3" id="KW-0539">Nucleus</keyword>
<sequence length="71" mass="8499">RPENAFILFRRHCCKDWAKTAGGKQCQRVLSKLISRKWRALSPRERAPWEALAKTKKKEHEAQYPNYVYRP</sequence>
<dbReference type="InterPro" id="IPR036910">
    <property type="entry name" value="HMG_box_dom_sf"/>
</dbReference>